<dbReference type="CDD" id="cd00118">
    <property type="entry name" value="LysM"/>
    <property type="match status" value="2"/>
</dbReference>
<dbReference type="PROSITE" id="PS51782">
    <property type="entry name" value="LYSM"/>
    <property type="match status" value="2"/>
</dbReference>
<organism evidence="5 6">
    <name type="scientific">Cerrena zonata</name>
    <dbReference type="NCBI Taxonomy" id="2478898"/>
    <lineage>
        <taxon>Eukaryota</taxon>
        <taxon>Fungi</taxon>
        <taxon>Dikarya</taxon>
        <taxon>Basidiomycota</taxon>
        <taxon>Agaricomycotina</taxon>
        <taxon>Agaricomycetes</taxon>
        <taxon>Polyporales</taxon>
        <taxon>Cerrenaceae</taxon>
        <taxon>Cerrena</taxon>
    </lineage>
</organism>
<feature type="domain" description="LysM" evidence="4">
    <location>
        <begin position="31"/>
        <end position="78"/>
    </location>
</feature>
<dbReference type="EMBL" id="JASBNA010000011">
    <property type="protein sequence ID" value="KAK7688054.1"/>
    <property type="molecule type" value="Genomic_DNA"/>
</dbReference>
<name>A0AAW0G9K7_9APHY</name>
<feature type="domain" description="LysM" evidence="4">
    <location>
        <begin position="87"/>
        <end position="133"/>
    </location>
</feature>
<dbReference type="Pfam" id="PF01476">
    <property type="entry name" value="LysM"/>
    <property type="match status" value="2"/>
</dbReference>
<sequence length="204" mass="22173">MFSTVKVSFITIIAAVVLAVYAQQLPPDCTRSYTVKANDTCNSISASNNVSTFQLADVNQGIIDKACDNLFVGQTLCLGLEGHDCTTTHVVEMGDICDTIASAAEIDPATLLANNPNVHDNCDNLGIGEVLCTASEIIVGGGHGSFDYYLSHHRDQLDCQYPDLQRKLMSFRTVGLRHSHSSGHRLTVEWIPCMIAPDFEEIPI</sequence>
<evidence type="ECO:0000259" key="4">
    <source>
        <dbReference type="PROSITE" id="PS51782"/>
    </source>
</evidence>
<dbReference type="SMART" id="SM00257">
    <property type="entry name" value="LysM"/>
    <property type="match status" value="2"/>
</dbReference>
<keyword evidence="6" id="KW-1185">Reference proteome</keyword>
<keyword evidence="2" id="KW-0843">Virulence</keyword>
<accession>A0AAW0G9K7</accession>
<dbReference type="Gene3D" id="3.10.350.10">
    <property type="entry name" value="LysM domain"/>
    <property type="match status" value="2"/>
</dbReference>
<dbReference type="PANTHER" id="PTHR34997">
    <property type="entry name" value="AM15"/>
    <property type="match status" value="1"/>
</dbReference>
<dbReference type="InterPro" id="IPR036779">
    <property type="entry name" value="LysM_dom_sf"/>
</dbReference>
<dbReference type="SUPFAM" id="SSF54106">
    <property type="entry name" value="LysM domain"/>
    <property type="match status" value="2"/>
</dbReference>
<feature type="signal peptide" evidence="3">
    <location>
        <begin position="1"/>
        <end position="22"/>
    </location>
</feature>
<gene>
    <name evidence="5" type="ORF">QCA50_008424</name>
</gene>
<evidence type="ECO:0000256" key="3">
    <source>
        <dbReference type="SAM" id="SignalP"/>
    </source>
</evidence>
<keyword evidence="3" id="KW-0732">Signal</keyword>
<proteinExistence type="predicted"/>
<dbReference type="PANTHER" id="PTHR34997:SF1">
    <property type="entry name" value="PEPTIDOGLYCAN-BINDING LYSIN DOMAIN"/>
    <property type="match status" value="1"/>
</dbReference>
<protein>
    <recommendedName>
        <fullName evidence="4">LysM domain-containing protein</fullName>
    </recommendedName>
</protein>
<evidence type="ECO:0000313" key="5">
    <source>
        <dbReference type="EMBL" id="KAK7688054.1"/>
    </source>
</evidence>
<feature type="chain" id="PRO_5043631558" description="LysM domain-containing protein" evidence="3">
    <location>
        <begin position="23"/>
        <end position="204"/>
    </location>
</feature>
<evidence type="ECO:0000256" key="2">
    <source>
        <dbReference type="ARBA" id="ARBA00023026"/>
    </source>
</evidence>
<keyword evidence="1" id="KW-0147">Chitin-binding</keyword>
<dbReference type="Proteomes" id="UP001385951">
    <property type="component" value="Unassembled WGS sequence"/>
</dbReference>
<dbReference type="AlphaFoldDB" id="A0AAW0G9K7"/>
<dbReference type="GO" id="GO:0008061">
    <property type="term" value="F:chitin binding"/>
    <property type="evidence" value="ECO:0007669"/>
    <property type="project" value="UniProtKB-KW"/>
</dbReference>
<evidence type="ECO:0000256" key="1">
    <source>
        <dbReference type="ARBA" id="ARBA00022669"/>
    </source>
</evidence>
<dbReference type="InterPro" id="IPR052210">
    <property type="entry name" value="LysM1-like"/>
</dbReference>
<evidence type="ECO:0000313" key="6">
    <source>
        <dbReference type="Proteomes" id="UP001385951"/>
    </source>
</evidence>
<comment type="caution">
    <text evidence="5">The sequence shown here is derived from an EMBL/GenBank/DDBJ whole genome shotgun (WGS) entry which is preliminary data.</text>
</comment>
<dbReference type="InterPro" id="IPR018392">
    <property type="entry name" value="LysM"/>
</dbReference>
<reference evidence="5 6" key="1">
    <citation type="submission" date="2022-09" db="EMBL/GenBank/DDBJ databases">
        <authorList>
            <person name="Palmer J.M."/>
        </authorList>
    </citation>
    <scope>NUCLEOTIDE SEQUENCE [LARGE SCALE GENOMIC DNA]</scope>
    <source>
        <strain evidence="5 6">DSM 7382</strain>
    </source>
</reference>